<dbReference type="PANTHER" id="PTHR23235:SF176">
    <property type="entry name" value="C2H2-TYPE DOMAIN-CONTAINING PROTEIN"/>
    <property type="match status" value="1"/>
</dbReference>
<feature type="domain" description="C2H2-type" evidence="6">
    <location>
        <begin position="301"/>
        <end position="330"/>
    </location>
</feature>
<evidence type="ECO:0000256" key="3">
    <source>
        <dbReference type="ARBA" id="ARBA00022833"/>
    </source>
</evidence>
<feature type="coiled-coil region" evidence="5">
    <location>
        <begin position="397"/>
        <end position="462"/>
    </location>
</feature>
<dbReference type="InterPro" id="IPR013087">
    <property type="entry name" value="Znf_C2H2_type"/>
</dbReference>
<evidence type="ECO:0000259" key="6">
    <source>
        <dbReference type="PROSITE" id="PS50157"/>
    </source>
</evidence>
<dbReference type="Pfam" id="PF00096">
    <property type="entry name" value="zf-C2H2"/>
    <property type="match status" value="2"/>
</dbReference>
<evidence type="ECO:0000256" key="2">
    <source>
        <dbReference type="ARBA" id="ARBA00022771"/>
    </source>
</evidence>
<gene>
    <name evidence="7" type="ORF">PBS001_LOCUS5598</name>
</gene>
<dbReference type="SMART" id="SM00355">
    <property type="entry name" value="ZnF_C2H2"/>
    <property type="match status" value="7"/>
</dbReference>
<feature type="domain" description="C2H2-type" evidence="6">
    <location>
        <begin position="243"/>
        <end position="272"/>
    </location>
</feature>
<organism evidence="7 8">
    <name type="scientific">Peronospora belbahrii</name>
    <dbReference type="NCBI Taxonomy" id="622444"/>
    <lineage>
        <taxon>Eukaryota</taxon>
        <taxon>Sar</taxon>
        <taxon>Stramenopiles</taxon>
        <taxon>Oomycota</taxon>
        <taxon>Peronosporomycetes</taxon>
        <taxon>Peronosporales</taxon>
        <taxon>Peronosporaceae</taxon>
        <taxon>Peronospora</taxon>
    </lineage>
</organism>
<comment type="caution">
    <text evidence="7">The sequence shown here is derived from an EMBL/GenBank/DDBJ whole genome shotgun (WGS) entry which is preliminary data.</text>
</comment>
<keyword evidence="8" id="KW-1185">Reference proteome</keyword>
<dbReference type="Gene3D" id="3.30.160.60">
    <property type="entry name" value="Classic Zinc Finger"/>
    <property type="match status" value="5"/>
</dbReference>
<proteinExistence type="predicted"/>
<evidence type="ECO:0000313" key="8">
    <source>
        <dbReference type="Proteomes" id="UP001158986"/>
    </source>
</evidence>
<dbReference type="InterPro" id="IPR036236">
    <property type="entry name" value="Znf_C2H2_sf"/>
</dbReference>
<keyword evidence="1" id="KW-0479">Metal-binding</keyword>
<feature type="domain" description="C2H2-type" evidence="6">
    <location>
        <begin position="358"/>
        <end position="385"/>
    </location>
</feature>
<protein>
    <recommendedName>
        <fullName evidence="6">C2H2-type domain-containing protein</fullName>
    </recommendedName>
</protein>
<reference evidence="7 8" key="1">
    <citation type="submission" date="2021-11" db="EMBL/GenBank/DDBJ databases">
        <authorList>
            <person name="Islam A."/>
            <person name="Islam S."/>
            <person name="Flora M.S."/>
            <person name="Rahman M."/>
            <person name="Ziaur R.M."/>
            <person name="Epstein J.H."/>
            <person name="Hassan M."/>
            <person name="Klassen M."/>
            <person name="Woodard K."/>
            <person name="Webb A."/>
            <person name="Webby R.J."/>
            <person name="El Zowalaty M.E."/>
        </authorList>
    </citation>
    <scope>NUCLEOTIDE SEQUENCE [LARGE SCALE GENOMIC DNA]</scope>
    <source>
        <strain evidence="7">Pbs1</strain>
    </source>
</reference>
<dbReference type="PROSITE" id="PS50157">
    <property type="entry name" value="ZINC_FINGER_C2H2_2"/>
    <property type="match status" value="4"/>
</dbReference>
<sequence length="610" mass="66780">MSSSSSSSRGAISLFPTSSVHDHTLLAKSGLSSFPHEEMNSIRAYSPSSNTINLVSEVTSVSSSFTSEAPGFRSASLPHWSASPLTPRYLTATTHHHHQLPPSPHGVLVTCLVTGLGRPSTEAVGNEVEEQSCSNGYSDATSATSMIPETTWRMEMGLAGTCSRFGGQINAVTAESTGVNCGGTAMTVSTSMTTLPFSMTRPFMIPPPPSPSPAVPVVIAKSSAAAPTRKRKRLPGALRMRNFLCMHPGCGKSFMDSAHLRDHTVVHTGEKKLSCSICQKLFARASTLQEHNRVHTGEKPYVCGVPGCSKRYSSRAAMRFHRTTHAPQLSSTASLDSSIHAENAADAAQVQILQTSPYVCSKCGKHFRVQRLLMAHLKTHTTHRAAALTSLASSGSATTAINEVERVEEDVSTVRRQMENEESSHAVSMRQSDESIHFQDTIRAQRDQIKQLRAEILRLRGQTSIDPAATPAQTESAISHQLALTAPVKMLQDGFKPFECCICSNRFANFYQLTFHGKQHPEVPMAEVTGEQIPLPVGPKHCPEEKCEYAESTGRSLKNLQTLKRHWQRRHQNERPYACSYCPATRQKTFKTRENLKAHEKDCTKNVYVL</sequence>
<evidence type="ECO:0000256" key="4">
    <source>
        <dbReference type="PROSITE-ProRule" id="PRU00042"/>
    </source>
</evidence>
<dbReference type="PANTHER" id="PTHR23235">
    <property type="entry name" value="KRUEPPEL-LIKE TRANSCRIPTION FACTOR"/>
    <property type="match status" value="1"/>
</dbReference>
<dbReference type="Proteomes" id="UP001158986">
    <property type="component" value="Unassembled WGS sequence"/>
</dbReference>
<dbReference type="EMBL" id="CAKLCB010000278">
    <property type="protein sequence ID" value="CAH0519057.1"/>
    <property type="molecule type" value="Genomic_DNA"/>
</dbReference>
<keyword evidence="2 4" id="KW-0863">Zinc-finger</keyword>
<name>A0ABN8D1R9_9STRA</name>
<keyword evidence="3" id="KW-0862">Zinc</keyword>
<dbReference type="PROSITE" id="PS00028">
    <property type="entry name" value="ZINC_FINGER_C2H2_1"/>
    <property type="match status" value="5"/>
</dbReference>
<feature type="domain" description="C2H2-type" evidence="6">
    <location>
        <begin position="273"/>
        <end position="300"/>
    </location>
</feature>
<dbReference type="SUPFAM" id="SSF57667">
    <property type="entry name" value="beta-beta-alpha zinc fingers"/>
    <property type="match status" value="4"/>
</dbReference>
<keyword evidence="5" id="KW-0175">Coiled coil</keyword>
<evidence type="ECO:0000313" key="7">
    <source>
        <dbReference type="EMBL" id="CAH0519057.1"/>
    </source>
</evidence>
<evidence type="ECO:0000256" key="5">
    <source>
        <dbReference type="SAM" id="Coils"/>
    </source>
</evidence>
<evidence type="ECO:0000256" key="1">
    <source>
        <dbReference type="ARBA" id="ARBA00022723"/>
    </source>
</evidence>
<accession>A0ABN8D1R9</accession>